<name>A0A0A1YI92_9PSED</name>
<dbReference type="AlphaFoldDB" id="A0A0A1YI92"/>
<dbReference type="RefSeq" id="WP_025166800.1">
    <property type="nucleotide sequence ID" value="NZ_AWSQ01000006.1"/>
</dbReference>
<reference evidence="2 3" key="1">
    <citation type="journal article" date="2014" name="Genome Announc.">
        <title>Draft Genome Sequence of Petroleum Oil-Degrading Marine Bacterium Pseudomonas taeanensis Strain MS-3, Isolated from a Crude Oil-Contaminated Seashore.</title>
        <authorList>
            <person name="Lee S.Y."/>
            <person name="Kim S.H."/>
            <person name="Lee D.G."/>
            <person name="Shin S."/>
            <person name="Yun S.H."/>
            <person name="Choi C.W."/>
            <person name="Chung Y.H."/>
            <person name="Choi J.S."/>
            <person name="Kahng H.Y."/>
            <person name="Kim S.I."/>
        </authorList>
    </citation>
    <scope>NUCLEOTIDE SEQUENCE [LARGE SCALE GENOMIC DNA]</scope>
    <source>
        <strain evidence="2 3">MS-3</strain>
    </source>
</reference>
<protein>
    <recommendedName>
        <fullName evidence="4">Lipoprotein</fullName>
    </recommendedName>
</protein>
<comment type="caution">
    <text evidence="2">The sequence shown here is derived from an EMBL/GenBank/DDBJ whole genome shotgun (WGS) entry which is preliminary data.</text>
</comment>
<feature type="chain" id="PRO_5001996095" description="Lipoprotein" evidence="1">
    <location>
        <begin position="24"/>
        <end position="74"/>
    </location>
</feature>
<evidence type="ECO:0008006" key="4">
    <source>
        <dbReference type="Google" id="ProtNLM"/>
    </source>
</evidence>
<feature type="signal peptide" evidence="1">
    <location>
        <begin position="1"/>
        <end position="23"/>
    </location>
</feature>
<evidence type="ECO:0000313" key="3">
    <source>
        <dbReference type="Proteomes" id="UP000030063"/>
    </source>
</evidence>
<sequence>MKLEIARSLFLVAALGVASLAVAAWQEPGVEVLTHNGLGYCPLPPQAQLAPQLRPDQDLLLFMFGLSQGMGPQG</sequence>
<gene>
    <name evidence="2" type="ORF">TMS3_0119095</name>
</gene>
<dbReference type="Proteomes" id="UP000030063">
    <property type="component" value="Unassembled WGS sequence"/>
</dbReference>
<proteinExistence type="predicted"/>
<keyword evidence="1" id="KW-0732">Signal</keyword>
<evidence type="ECO:0000313" key="2">
    <source>
        <dbReference type="EMBL" id="KFX68349.1"/>
    </source>
</evidence>
<dbReference type="EMBL" id="AWSQ01000006">
    <property type="protein sequence ID" value="KFX68349.1"/>
    <property type="molecule type" value="Genomic_DNA"/>
</dbReference>
<organism evidence="2 3">
    <name type="scientific">Pseudomonas taeanensis MS-3</name>
    <dbReference type="NCBI Taxonomy" id="1395571"/>
    <lineage>
        <taxon>Bacteria</taxon>
        <taxon>Pseudomonadati</taxon>
        <taxon>Pseudomonadota</taxon>
        <taxon>Gammaproteobacteria</taxon>
        <taxon>Pseudomonadales</taxon>
        <taxon>Pseudomonadaceae</taxon>
        <taxon>Pseudomonas</taxon>
    </lineage>
</organism>
<accession>A0A0A1YI92</accession>
<keyword evidence="3" id="KW-1185">Reference proteome</keyword>
<evidence type="ECO:0000256" key="1">
    <source>
        <dbReference type="SAM" id="SignalP"/>
    </source>
</evidence>